<dbReference type="Proteomes" id="UP000050525">
    <property type="component" value="Unassembled WGS sequence"/>
</dbReference>
<proteinExistence type="predicted"/>
<evidence type="ECO:0000313" key="2">
    <source>
        <dbReference type="Proteomes" id="UP000050525"/>
    </source>
</evidence>
<organism evidence="1 2">
    <name type="scientific">Alligator mississippiensis</name>
    <name type="common">American alligator</name>
    <dbReference type="NCBI Taxonomy" id="8496"/>
    <lineage>
        <taxon>Eukaryota</taxon>
        <taxon>Metazoa</taxon>
        <taxon>Chordata</taxon>
        <taxon>Craniata</taxon>
        <taxon>Vertebrata</taxon>
        <taxon>Euteleostomi</taxon>
        <taxon>Archelosauria</taxon>
        <taxon>Archosauria</taxon>
        <taxon>Crocodylia</taxon>
        <taxon>Alligatoridae</taxon>
        <taxon>Alligatorinae</taxon>
        <taxon>Alligator</taxon>
    </lineage>
</organism>
<accession>A0A151M8B0</accession>
<reference evidence="1 2" key="1">
    <citation type="journal article" date="2012" name="Genome Biol.">
        <title>Sequencing three crocodilian genomes to illuminate the evolution of archosaurs and amniotes.</title>
        <authorList>
            <person name="St John J.A."/>
            <person name="Braun E.L."/>
            <person name="Isberg S.R."/>
            <person name="Miles L.G."/>
            <person name="Chong A.Y."/>
            <person name="Gongora J."/>
            <person name="Dalzell P."/>
            <person name="Moran C."/>
            <person name="Bed'hom B."/>
            <person name="Abzhanov A."/>
            <person name="Burgess S.C."/>
            <person name="Cooksey A.M."/>
            <person name="Castoe T.A."/>
            <person name="Crawford N.G."/>
            <person name="Densmore L.D."/>
            <person name="Drew J.C."/>
            <person name="Edwards S.V."/>
            <person name="Faircloth B.C."/>
            <person name="Fujita M.K."/>
            <person name="Greenwold M.J."/>
            <person name="Hoffmann F.G."/>
            <person name="Howard J.M."/>
            <person name="Iguchi T."/>
            <person name="Janes D.E."/>
            <person name="Khan S.Y."/>
            <person name="Kohno S."/>
            <person name="de Koning A.J."/>
            <person name="Lance S.L."/>
            <person name="McCarthy F.M."/>
            <person name="McCormack J.E."/>
            <person name="Merchant M.E."/>
            <person name="Peterson D.G."/>
            <person name="Pollock D.D."/>
            <person name="Pourmand N."/>
            <person name="Raney B.J."/>
            <person name="Roessler K.A."/>
            <person name="Sanford J.R."/>
            <person name="Sawyer R.H."/>
            <person name="Schmidt C.J."/>
            <person name="Triplett E.W."/>
            <person name="Tuberville T.D."/>
            <person name="Venegas-Anaya M."/>
            <person name="Howard J.T."/>
            <person name="Jarvis E.D."/>
            <person name="Guillette L.J.Jr."/>
            <person name="Glenn T.C."/>
            <person name="Green R.E."/>
            <person name="Ray D.A."/>
        </authorList>
    </citation>
    <scope>NUCLEOTIDE SEQUENCE [LARGE SCALE GENOMIC DNA]</scope>
    <source>
        <strain evidence="1">KSC_2009_1</strain>
    </source>
</reference>
<dbReference type="AlphaFoldDB" id="A0A151M8B0"/>
<dbReference type="EMBL" id="AKHW03006358">
    <property type="protein sequence ID" value="KYO20754.1"/>
    <property type="molecule type" value="Genomic_DNA"/>
</dbReference>
<protein>
    <submittedName>
        <fullName evidence="1">Uncharacterized protein</fullName>
    </submittedName>
</protein>
<keyword evidence="2" id="KW-1185">Reference proteome</keyword>
<comment type="caution">
    <text evidence="1">The sequence shown here is derived from an EMBL/GenBank/DDBJ whole genome shotgun (WGS) entry which is preliminary data.</text>
</comment>
<evidence type="ECO:0000313" key="1">
    <source>
        <dbReference type="EMBL" id="KYO20754.1"/>
    </source>
</evidence>
<name>A0A151M8B0_ALLMI</name>
<sequence length="68" mass="8077">MEEPCTGHWQLPLPGRNRGNCCRPTVKSNEELQSVPCGEAPYWRMNRYKFLRGQYTVHRCLLSLKRFH</sequence>
<gene>
    <name evidence="1" type="ORF">Y1Q_0012620</name>
</gene>